<dbReference type="InterPro" id="IPR012295">
    <property type="entry name" value="TBP_dom_sf"/>
</dbReference>
<evidence type="ECO:0000256" key="4">
    <source>
        <dbReference type="ARBA" id="ARBA00023163"/>
    </source>
</evidence>
<comment type="function">
    <text evidence="5">General factor that plays a role in the activation of archaeal genes transcribed by RNA polymerase. Binds specifically to the TATA box promoter element which lies close to the position of transcription initiation.</text>
</comment>
<dbReference type="OrthoDB" id="350539at2157"/>
<keyword evidence="2 5" id="KW-0677">Repeat</keyword>
<dbReference type="PANTHER" id="PTHR10126">
    <property type="entry name" value="TATA-BOX BINDING PROTEIN"/>
    <property type="match status" value="1"/>
</dbReference>
<evidence type="ECO:0000256" key="5">
    <source>
        <dbReference type="HAMAP-Rule" id="MF_00408"/>
    </source>
</evidence>
<comment type="similarity">
    <text evidence="1 5">Belongs to the TBP family.</text>
</comment>
<comment type="caution">
    <text evidence="5">Lacks conserved residue(s) required for the propagation of feature annotation.</text>
</comment>
<reference evidence="6 7" key="1">
    <citation type="journal article" date="2020" name="Nature">
        <title>Isolation of an archaeon at the prokaryote-eukaryote interface.</title>
        <authorList>
            <person name="Imachi H."/>
            <person name="Nobu M.K."/>
            <person name="Nakahara N."/>
            <person name="Morono Y."/>
            <person name="Ogawara M."/>
            <person name="Takaki Y."/>
            <person name="Takano Y."/>
            <person name="Uematsu K."/>
            <person name="Ikuta T."/>
            <person name="Ito M."/>
            <person name="Matsui Y."/>
            <person name="Miyazaki M."/>
            <person name="Murata K."/>
            <person name="Saito Y."/>
            <person name="Sakai S."/>
            <person name="Song C."/>
            <person name="Tasumi E."/>
            <person name="Yamanaka Y."/>
            <person name="Yamaguchi T."/>
            <person name="Kamagata Y."/>
            <person name="Tamaki H."/>
            <person name="Takai K."/>
        </authorList>
    </citation>
    <scope>NUCLEOTIDE SEQUENCE [LARGE SCALE GENOMIC DNA]</scope>
    <source>
        <strain evidence="6 7">MK-D1</strain>
    </source>
</reference>
<feature type="repeat" description="2" evidence="5">
    <location>
        <begin position="109"/>
        <end position="185"/>
    </location>
</feature>
<dbReference type="SUPFAM" id="SSF55945">
    <property type="entry name" value="TATA-box binding protein-like"/>
    <property type="match status" value="2"/>
</dbReference>
<evidence type="ECO:0000313" key="6">
    <source>
        <dbReference type="EMBL" id="QEE17201.1"/>
    </source>
</evidence>
<dbReference type="PRINTS" id="PR00686">
    <property type="entry name" value="TIFACTORIID"/>
</dbReference>
<dbReference type="InterPro" id="IPR000814">
    <property type="entry name" value="TBP"/>
</dbReference>
<dbReference type="Proteomes" id="UP000321408">
    <property type="component" value="Chromosome"/>
</dbReference>
<dbReference type="GO" id="GO:0003700">
    <property type="term" value="F:DNA-binding transcription factor activity"/>
    <property type="evidence" value="ECO:0007669"/>
    <property type="project" value="UniProtKB-UniRule"/>
</dbReference>
<evidence type="ECO:0000256" key="1">
    <source>
        <dbReference type="ARBA" id="ARBA00005560"/>
    </source>
</evidence>
<dbReference type="GO" id="GO:0006352">
    <property type="term" value="P:DNA-templated transcription initiation"/>
    <property type="evidence" value="ECO:0007669"/>
    <property type="project" value="InterPro"/>
</dbReference>
<accession>A0A5B9DDX9</accession>
<dbReference type="Pfam" id="PF00352">
    <property type="entry name" value="TBP"/>
    <property type="match status" value="2"/>
</dbReference>
<organism evidence="6 7">
    <name type="scientific">Promethearchaeum syntrophicum</name>
    <dbReference type="NCBI Taxonomy" id="2594042"/>
    <lineage>
        <taxon>Archaea</taxon>
        <taxon>Promethearchaeati</taxon>
        <taxon>Promethearchaeota</taxon>
        <taxon>Promethearchaeia</taxon>
        <taxon>Promethearchaeales</taxon>
        <taxon>Promethearchaeaceae</taxon>
        <taxon>Promethearchaeum</taxon>
    </lineage>
</organism>
<dbReference type="CDD" id="cd00652">
    <property type="entry name" value="TBP_TLF"/>
    <property type="match status" value="1"/>
</dbReference>
<dbReference type="HAMAP" id="MF_00408">
    <property type="entry name" value="TATA_bind_prot_arch"/>
    <property type="match status" value="1"/>
</dbReference>
<name>A0A5B9DDX9_9ARCH</name>
<evidence type="ECO:0000313" key="7">
    <source>
        <dbReference type="Proteomes" id="UP000321408"/>
    </source>
</evidence>
<dbReference type="KEGG" id="psyt:DSAG12_03033"/>
<keyword evidence="5" id="KW-0805">Transcription regulation</keyword>
<protein>
    <recommendedName>
        <fullName evidence="5">TATA-box-binding protein</fullName>
    </recommendedName>
    <alternativeName>
        <fullName evidence="5">Box A-binding protein</fullName>
        <shortName evidence="5">BAP</shortName>
    </alternativeName>
    <alternativeName>
        <fullName evidence="5">TATA sequence-binding protein</fullName>
        <shortName evidence="5">TBP</shortName>
    </alternativeName>
    <alternativeName>
        <fullName evidence="5">TATA-box factor</fullName>
    </alternativeName>
</protein>
<dbReference type="GeneID" id="41331006"/>
<keyword evidence="3 5" id="KW-0238">DNA-binding</keyword>
<evidence type="ECO:0000256" key="3">
    <source>
        <dbReference type="ARBA" id="ARBA00023125"/>
    </source>
</evidence>
<evidence type="ECO:0000256" key="2">
    <source>
        <dbReference type="ARBA" id="ARBA00022737"/>
    </source>
</evidence>
<proteinExistence type="inferred from homology"/>
<keyword evidence="4 5" id="KW-0804">Transcription</keyword>
<dbReference type="EMBL" id="CP042905">
    <property type="protein sequence ID" value="QEE17201.1"/>
    <property type="molecule type" value="Genomic_DNA"/>
</dbReference>
<gene>
    <name evidence="5" type="primary">tbp</name>
    <name evidence="6" type="ORF">DSAG12_03033</name>
</gene>
<keyword evidence="7" id="KW-1185">Reference proteome</keyword>
<sequence>MPENTSVDADEQYTYEIQNVVATVIAEIKEKIDLKIIASAYPDVEYNPERFPGLVMRIIKPKATGLIFSTGKMVITGMKRPTEAPSVVKQIIARVNKCKVDIKNPIITIQNFVVSGDIKCGIDLNKATIVMENVMYEPEVFPGLIYRMKNPKSVLLLFSTGKIVCTGVKDEETVKLVFDKLYRVVREYEVNMDPSKFGEFEESEEEEMLFL</sequence>
<dbReference type="GO" id="GO:0003677">
    <property type="term" value="F:DNA binding"/>
    <property type="evidence" value="ECO:0007669"/>
    <property type="project" value="UniProtKB-KW"/>
</dbReference>
<dbReference type="AlphaFoldDB" id="A0A5B9DDX9"/>
<dbReference type="RefSeq" id="WP_147664109.1">
    <property type="nucleotide sequence ID" value="NZ_CP042905.2"/>
</dbReference>
<reference evidence="6 7" key="2">
    <citation type="journal article" date="2024" name="Int. J. Syst. Evol. Microbiol.">
        <title>Promethearchaeum syntrophicum gen. nov., sp. nov., an anaerobic, obligately syntrophic archaeon, the first isolate of the lineage 'Asgard' archaea, and proposal of the new archaeal phylum Promethearchaeota phyl. nov. and kingdom Promethearchaeati regn. nov.</title>
        <authorList>
            <person name="Imachi H."/>
            <person name="Nobu M.K."/>
            <person name="Kato S."/>
            <person name="Takaki Y."/>
            <person name="Miyazaki M."/>
            <person name="Miyata M."/>
            <person name="Ogawara M."/>
            <person name="Saito Y."/>
            <person name="Sakai S."/>
            <person name="Tahara Y.O."/>
            <person name="Takano Y."/>
            <person name="Tasumi E."/>
            <person name="Uematsu K."/>
            <person name="Yoshimura T."/>
            <person name="Itoh T."/>
            <person name="Ohkuma M."/>
            <person name="Takai K."/>
        </authorList>
    </citation>
    <scope>NUCLEOTIDE SEQUENCE [LARGE SCALE GENOMIC DNA]</scope>
    <source>
        <strain evidence="6 7">MK-D1</strain>
    </source>
</reference>
<dbReference type="Gene3D" id="3.30.310.10">
    <property type="entry name" value="TATA-Binding Protein"/>
    <property type="match status" value="2"/>
</dbReference>